<dbReference type="STRING" id="195883.A0A482XRA1"/>
<evidence type="ECO:0000313" key="8">
    <source>
        <dbReference type="EMBL" id="RZF48010.1"/>
    </source>
</evidence>
<evidence type="ECO:0000256" key="4">
    <source>
        <dbReference type="ARBA" id="ARBA00022448"/>
    </source>
</evidence>
<keyword evidence="7" id="KW-0472">Membrane</keyword>
<proteinExistence type="inferred from homology"/>
<name>A0A482XRA1_LAOST</name>
<dbReference type="InParanoid" id="A0A482XRA1"/>
<dbReference type="GO" id="GO:0017119">
    <property type="term" value="C:Golgi transport complex"/>
    <property type="evidence" value="ECO:0007669"/>
    <property type="project" value="InterPro"/>
</dbReference>
<keyword evidence="6" id="KW-0333">Golgi apparatus</keyword>
<dbReference type="EMBL" id="QKKF02002849">
    <property type="protein sequence ID" value="RZF48010.1"/>
    <property type="molecule type" value="Genomic_DNA"/>
</dbReference>
<comment type="subcellular location">
    <subcellularLocation>
        <location evidence="1">Golgi apparatus membrane</location>
        <topology evidence="1">Peripheral membrane protein</topology>
    </subcellularLocation>
</comment>
<dbReference type="GO" id="GO:0015031">
    <property type="term" value="P:protein transport"/>
    <property type="evidence" value="ECO:0007669"/>
    <property type="project" value="UniProtKB-KW"/>
</dbReference>
<evidence type="ECO:0000256" key="3">
    <source>
        <dbReference type="ARBA" id="ARBA00020978"/>
    </source>
</evidence>
<reference evidence="8 9" key="1">
    <citation type="journal article" date="2017" name="Gigascience">
        <title>Genome sequence of the small brown planthopper, Laodelphax striatellus.</title>
        <authorList>
            <person name="Zhu J."/>
            <person name="Jiang F."/>
            <person name="Wang X."/>
            <person name="Yang P."/>
            <person name="Bao Y."/>
            <person name="Zhao W."/>
            <person name="Wang W."/>
            <person name="Lu H."/>
            <person name="Wang Q."/>
            <person name="Cui N."/>
            <person name="Li J."/>
            <person name="Chen X."/>
            <person name="Luo L."/>
            <person name="Yu J."/>
            <person name="Kang L."/>
            <person name="Cui F."/>
        </authorList>
    </citation>
    <scope>NUCLEOTIDE SEQUENCE [LARGE SCALE GENOMIC DNA]</scope>
    <source>
        <strain evidence="8">Lst14</strain>
    </source>
</reference>
<sequence length="863" mass="97230">MMITSNLFEIDPDKLFETSSIEEIQKVQVSIQHEIERKREELRTMVGERYRDLIEAADTIAEMKDISLNVIEDINKVSASTEDMHQKYIIRQDGRRFKKSSFESINTNKLDQIAVQMKVLISLPEQIWTFIDNEEYAKASQLYLLARHFKTGLEVQNFHCLLLDHQWEVIAQFKENILSATKEMLKQQTLSSESACNCFLAIMMLENLESKGLVARFLELRSAALHQLLSVGDSFEDAAAIKKRFVASHSLIVSTALVLCACFIESDMNNHEGLLYQNARDITGRDAKPIISLLPEIQSDLVAAVTVHRILPDLTLDPVPPGEMAAAFEGWLSQVRDFVEQSGHDVLEKLNTLRSLQGLRKACQTPAVEWSLALQRLMQPASVDLWLSLYCPLIVERAKALISLHWSMGLEHIKTETIQFVKSADDSKCPETDLRWHVWKEEPRLDPASQKNDKNNVWWLKSQSISPRVANMCRVLDDRLQLLTGDLAALCPDEEIDAAVLTDHNALRSHQHKVCLDFVSNLTEFVRDEINRSENEAIPSLYARYLQIIAKLCPSLQKCLTSLDFKTDSWQLVCSMLNENTEFAWTIWQERVMSKLKPVIHSALVPPSQLSDLLYMIPQWNVVEVEEIGESQQKIKSQLNVPSSPSLPLLQVLTQINTTLSRAFIPLYATELVIKAVVQEMMQLYEQCEILCQAHAWQHLFDLKYISALMVSPENKSLQTVCRESIEKVERSIDPFDLDVFAPYIQENVIKSLRETQLMFGVLCRPRMQTAPPTQSAGASTANEDPSILALSQTGPSVWFRLLPVTAPSGTRAINLPKKAGKAGGSSIPVGASAESDVSAKTTLTNAATSFFGSVTADWFGSS</sequence>
<dbReference type="Pfam" id="PF08700">
    <property type="entry name" value="VPS51_Exo84_N"/>
    <property type="match status" value="1"/>
</dbReference>
<evidence type="ECO:0000256" key="5">
    <source>
        <dbReference type="ARBA" id="ARBA00022927"/>
    </source>
</evidence>
<dbReference type="PANTHER" id="PTHR31658">
    <property type="entry name" value="CONSERVED OLIGOMERIC GOLGI COMPLEX SUBUNIT 1"/>
    <property type="match status" value="1"/>
</dbReference>
<comment type="similarity">
    <text evidence="2">Belongs to the COG1 family.</text>
</comment>
<dbReference type="AlphaFoldDB" id="A0A482XRA1"/>
<protein>
    <recommendedName>
        <fullName evidence="3">Conserved oligomeric Golgi complex subunit 1</fullName>
    </recommendedName>
</protein>
<dbReference type="GO" id="GO:0000139">
    <property type="term" value="C:Golgi membrane"/>
    <property type="evidence" value="ECO:0007669"/>
    <property type="project" value="UniProtKB-SubCell"/>
</dbReference>
<keyword evidence="4" id="KW-0813">Transport</keyword>
<dbReference type="Proteomes" id="UP000291343">
    <property type="component" value="Unassembled WGS sequence"/>
</dbReference>
<dbReference type="PANTHER" id="PTHR31658:SF0">
    <property type="entry name" value="CONSERVED OLIGOMERIC GOLGI COMPLEX SUBUNIT 1"/>
    <property type="match status" value="1"/>
</dbReference>
<comment type="caution">
    <text evidence="8">The sequence shown here is derived from an EMBL/GenBank/DDBJ whole genome shotgun (WGS) entry which is preliminary data.</text>
</comment>
<keyword evidence="9" id="KW-1185">Reference proteome</keyword>
<dbReference type="SMR" id="A0A482XRA1"/>
<accession>A0A482XRA1</accession>
<gene>
    <name evidence="8" type="ORF">LSTR_LSTR002076</name>
</gene>
<dbReference type="FunCoup" id="A0A482XRA1">
    <property type="interactions" value="1267"/>
</dbReference>
<dbReference type="GO" id="GO:0006891">
    <property type="term" value="P:intra-Golgi vesicle-mediated transport"/>
    <property type="evidence" value="ECO:0007669"/>
    <property type="project" value="InterPro"/>
</dbReference>
<evidence type="ECO:0000313" key="9">
    <source>
        <dbReference type="Proteomes" id="UP000291343"/>
    </source>
</evidence>
<evidence type="ECO:0000256" key="1">
    <source>
        <dbReference type="ARBA" id="ARBA00004395"/>
    </source>
</evidence>
<dbReference type="InterPro" id="IPR033370">
    <property type="entry name" value="COG1"/>
</dbReference>
<organism evidence="8 9">
    <name type="scientific">Laodelphax striatellus</name>
    <name type="common">Small brown planthopper</name>
    <name type="synonym">Delphax striatella</name>
    <dbReference type="NCBI Taxonomy" id="195883"/>
    <lineage>
        <taxon>Eukaryota</taxon>
        <taxon>Metazoa</taxon>
        <taxon>Ecdysozoa</taxon>
        <taxon>Arthropoda</taxon>
        <taxon>Hexapoda</taxon>
        <taxon>Insecta</taxon>
        <taxon>Pterygota</taxon>
        <taxon>Neoptera</taxon>
        <taxon>Paraneoptera</taxon>
        <taxon>Hemiptera</taxon>
        <taxon>Auchenorrhyncha</taxon>
        <taxon>Fulgoroidea</taxon>
        <taxon>Delphacidae</taxon>
        <taxon>Criomorphinae</taxon>
        <taxon>Laodelphax</taxon>
    </lineage>
</organism>
<evidence type="ECO:0000256" key="6">
    <source>
        <dbReference type="ARBA" id="ARBA00023034"/>
    </source>
</evidence>
<evidence type="ECO:0000256" key="2">
    <source>
        <dbReference type="ARBA" id="ARBA00006653"/>
    </source>
</evidence>
<dbReference type="OrthoDB" id="46189at2759"/>
<keyword evidence="5" id="KW-0653">Protein transport</keyword>
<evidence type="ECO:0000256" key="7">
    <source>
        <dbReference type="ARBA" id="ARBA00023136"/>
    </source>
</evidence>